<name>A0A8S5MWR5_9CAUD</name>
<proteinExistence type="predicted"/>
<reference evidence="1" key="1">
    <citation type="journal article" date="2021" name="Proc. Natl. Acad. Sci. U.S.A.">
        <title>A Catalog of Tens of Thousands of Viruses from Human Metagenomes Reveals Hidden Associations with Chronic Diseases.</title>
        <authorList>
            <person name="Tisza M.J."/>
            <person name="Buck C.B."/>
        </authorList>
    </citation>
    <scope>NUCLEOTIDE SEQUENCE</scope>
    <source>
        <strain evidence="1">Ct91l7</strain>
    </source>
</reference>
<evidence type="ECO:0000313" key="1">
    <source>
        <dbReference type="EMBL" id="DAD86853.1"/>
    </source>
</evidence>
<accession>A0A8S5MWR5</accession>
<protein>
    <submittedName>
        <fullName evidence="1">Uncharacterized protein</fullName>
    </submittedName>
</protein>
<organism evidence="1">
    <name type="scientific">Siphoviridae sp. ct91l7</name>
    <dbReference type="NCBI Taxonomy" id="2826173"/>
    <lineage>
        <taxon>Viruses</taxon>
        <taxon>Duplodnaviria</taxon>
        <taxon>Heunggongvirae</taxon>
        <taxon>Uroviricota</taxon>
        <taxon>Caudoviricetes</taxon>
    </lineage>
</organism>
<sequence>MPHKSQHDKTRFICYTDIIRKGLPQGSLFA</sequence>
<dbReference type="EMBL" id="BK015008">
    <property type="protein sequence ID" value="DAD86853.1"/>
    <property type="molecule type" value="Genomic_DNA"/>
</dbReference>